<dbReference type="Gene3D" id="1.25.10.10">
    <property type="entry name" value="Leucine-rich Repeat Variant"/>
    <property type="match status" value="1"/>
</dbReference>
<dbReference type="KEGG" id="dsf:UWK_00371"/>
<reference evidence="2" key="1">
    <citation type="journal article" date="2013" name="Stand. Genomic Sci.">
        <title>Complete genome sequence of Desulfocapsa sulfexigens, a marine deltaproteobacterium specialized in disproportionating inorganic sulfur compounds.</title>
        <authorList>
            <person name="Finster K.W."/>
            <person name="Kjeldsen K.U."/>
            <person name="Kube M."/>
            <person name="Reinhardt R."/>
            <person name="Mussmann M."/>
            <person name="Amann R."/>
            <person name="Schreiber L."/>
        </authorList>
    </citation>
    <scope>NUCLEOTIDE SEQUENCE [LARGE SCALE GENOMIC DNA]</scope>
    <source>
        <strain evidence="2">DSM 10523 / SB164P1</strain>
    </source>
</reference>
<dbReference type="Proteomes" id="UP000011721">
    <property type="component" value="Chromosome"/>
</dbReference>
<name>M1PKE0_DESSD</name>
<gene>
    <name evidence="1" type="ordered locus">UWK_00371</name>
</gene>
<organism evidence="1 2">
    <name type="scientific">Desulfocapsa sulfexigens (strain DSM 10523 / SB164P1)</name>
    <dbReference type="NCBI Taxonomy" id="1167006"/>
    <lineage>
        <taxon>Bacteria</taxon>
        <taxon>Pseudomonadati</taxon>
        <taxon>Thermodesulfobacteriota</taxon>
        <taxon>Desulfobulbia</taxon>
        <taxon>Desulfobulbales</taxon>
        <taxon>Desulfocapsaceae</taxon>
        <taxon>Desulfocapsa</taxon>
    </lineage>
</organism>
<dbReference type="InterPro" id="IPR011989">
    <property type="entry name" value="ARM-like"/>
</dbReference>
<dbReference type="OrthoDB" id="9766168at2"/>
<sequence>MNTQELSQAQKKETKQLTELLAFIYLALKNIQIYPAGHSLVKNRLIIAHQHLSRLLGTRNTILFGVARNVITFNERPIGEDSQACSALAKILSSHEIASFSFSHGISKHSLLQFLKTVGVLPEQNQSGKTLGQELSTLNLSHINVEFINYNYLDRSSKKDSGTDTGEPLTWLSFTRKLTSGVLGYSENDEETNSGNRSPSPEALAAAINRHAARQPEIIMQFATLLDQTLKDLPQEQSSPASFGGRELDQILVSLNPKIREQFINTTLERCDQNIRSGTPEKILESFSNSVVLEMVQQINKKNVRVSPALINLVRKISTIRSTPGSTTSAATARQKNVSNLLNPESYNKHVGSDYHDTLQHLAKSSPSPDILPEAFPLDQHLESLSEDHLNRQIVRVTLLLMEQTVNEKEYEALAARLMETCLVLPDTGTYELLVTTAKTLQQQATAKGEPLIRKTAGKCLEQLTALDFLDYIYSILPEATEQERENAIELFKLFCPGIIDKLLKIFCMKPMISEEDPLVPIFRTFRLDALKQIFTLLPKTTTSNMRKLLTLVGYLGLQGTVRLLHPFLDNEDPDIRMQVLNLLLPINDNEAIATLIAMLKSENEHTINTAIELCTTHNPPACVPSLLNLLEYQFVKQASIERNRKLFMILSHIGDARALPCLEKIAFTKWLFHREQITNMKRILFYSLKGYKNKDRMELVKKGMQIDDTEIHKICEALLPVQ</sequence>
<accession>M1PKE0</accession>
<evidence type="ECO:0000313" key="2">
    <source>
        <dbReference type="Proteomes" id="UP000011721"/>
    </source>
</evidence>
<dbReference type="RefSeq" id="WP_015402654.1">
    <property type="nucleotide sequence ID" value="NC_020304.1"/>
</dbReference>
<dbReference type="EMBL" id="CP003985">
    <property type="protein sequence ID" value="AGF76956.1"/>
    <property type="molecule type" value="Genomic_DNA"/>
</dbReference>
<keyword evidence="2" id="KW-1185">Reference proteome</keyword>
<evidence type="ECO:0000313" key="1">
    <source>
        <dbReference type="EMBL" id="AGF76956.1"/>
    </source>
</evidence>
<dbReference type="STRING" id="1167006.UWK_00371"/>
<evidence type="ECO:0008006" key="3">
    <source>
        <dbReference type="Google" id="ProtNLM"/>
    </source>
</evidence>
<dbReference type="HOGENOM" id="CLU_382540_0_0_7"/>
<dbReference type="AlphaFoldDB" id="M1PKE0"/>
<dbReference type="eggNOG" id="COG1413">
    <property type="taxonomic scope" value="Bacteria"/>
</dbReference>
<protein>
    <recommendedName>
        <fullName evidence="3">HEAT repeat-containing protein</fullName>
    </recommendedName>
</protein>
<proteinExistence type="predicted"/>
<dbReference type="SUPFAM" id="SSF48371">
    <property type="entry name" value="ARM repeat"/>
    <property type="match status" value="1"/>
</dbReference>
<dbReference type="InterPro" id="IPR016024">
    <property type="entry name" value="ARM-type_fold"/>
</dbReference>